<keyword evidence="2" id="KW-1185">Reference proteome</keyword>
<sequence>MCVLKQFYLCHFVLTSSTWVLQSFSPFRPFYPLKTPLLNNGWGDPLSLCIHCCWFYFRLFALFTPSRLHSWTTGGGIHYPSSDIVTGFIFTLSPFSPPADYLP</sequence>
<organism evidence="1 2">
    <name type="scientific">Piloderma croceum (strain F 1598)</name>
    <dbReference type="NCBI Taxonomy" id="765440"/>
    <lineage>
        <taxon>Eukaryota</taxon>
        <taxon>Fungi</taxon>
        <taxon>Dikarya</taxon>
        <taxon>Basidiomycota</taxon>
        <taxon>Agaricomycotina</taxon>
        <taxon>Agaricomycetes</taxon>
        <taxon>Agaricomycetidae</taxon>
        <taxon>Atheliales</taxon>
        <taxon>Atheliaceae</taxon>
        <taxon>Piloderma</taxon>
    </lineage>
</organism>
<evidence type="ECO:0000313" key="2">
    <source>
        <dbReference type="Proteomes" id="UP000054166"/>
    </source>
</evidence>
<evidence type="ECO:0000313" key="1">
    <source>
        <dbReference type="EMBL" id="KIM77683.1"/>
    </source>
</evidence>
<protein>
    <submittedName>
        <fullName evidence="1">Uncharacterized protein</fullName>
    </submittedName>
</protein>
<dbReference type="Proteomes" id="UP000054166">
    <property type="component" value="Unassembled WGS sequence"/>
</dbReference>
<name>A0A0C3AUT3_PILCF</name>
<reference evidence="1 2" key="1">
    <citation type="submission" date="2014-04" db="EMBL/GenBank/DDBJ databases">
        <authorList>
            <consortium name="DOE Joint Genome Institute"/>
            <person name="Kuo A."/>
            <person name="Tarkka M."/>
            <person name="Buscot F."/>
            <person name="Kohler A."/>
            <person name="Nagy L.G."/>
            <person name="Floudas D."/>
            <person name="Copeland A."/>
            <person name="Barry K.W."/>
            <person name="Cichocki N."/>
            <person name="Veneault-Fourrey C."/>
            <person name="LaButti K."/>
            <person name="Lindquist E.A."/>
            <person name="Lipzen A."/>
            <person name="Lundell T."/>
            <person name="Morin E."/>
            <person name="Murat C."/>
            <person name="Sun H."/>
            <person name="Tunlid A."/>
            <person name="Henrissat B."/>
            <person name="Grigoriev I.V."/>
            <person name="Hibbett D.S."/>
            <person name="Martin F."/>
            <person name="Nordberg H.P."/>
            <person name="Cantor M.N."/>
            <person name="Hua S.X."/>
        </authorList>
    </citation>
    <scope>NUCLEOTIDE SEQUENCE [LARGE SCALE GENOMIC DNA]</scope>
    <source>
        <strain evidence="1 2">F 1598</strain>
    </source>
</reference>
<dbReference type="HOGENOM" id="CLU_2264740_0_0_1"/>
<dbReference type="AlphaFoldDB" id="A0A0C3AUT3"/>
<accession>A0A0C3AUT3</accession>
<proteinExistence type="predicted"/>
<reference evidence="2" key="2">
    <citation type="submission" date="2015-01" db="EMBL/GenBank/DDBJ databases">
        <title>Evolutionary Origins and Diversification of the Mycorrhizal Mutualists.</title>
        <authorList>
            <consortium name="DOE Joint Genome Institute"/>
            <consortium name="Mycorrhizal Genomics Consortium"/>
            <person name="Kohler A."/>
            <person name="Kuo A."/>
            <person name="Nagy L.G."/>
            <person name="Floudas D."/>
            <person name="Copeland A."/>
            <person name="Barry K.W."/>
            <person name="Cichocki N."/>
            <person name="Veneault-Fourrey C."/>
            <person name="LaButti K."/>
            <person name="Lindquist E.A."/>
            <person name="Lipzen A."/>
            <person name="Lundell T."/>
            <person name="Morin E."/>
            <person name="Murat C."/>
            <person name="Riley R."/>
            <person name="Ohm R."/>
            <person name="Sun H."/>
            <person name="Tunlid A."/>
            <person name="Henrissat B."/>
            <person name="Grigoriev I.V."/>
            <person name="Hibbett D.S."/>
            <person name="Martin F."/>
        </authorList>
    </citation>
    <scope>NUCLEOTIDE SEQUENCE [LARGE SCALE GENOMIC DNA]</scope>
    <source>
        <strain evidence="2">F 1598</strain>
    </source>
</reference>
<gene>
    <name evidence="1" type="ORF">PILCRDRAFT_612793</name>
</gene>
<dbReference type="InParanoid" id="A0A0C3AUT3"/>
<dbReference type="EMBL" id="KN833022">
    <property type="protein sequence ID" value="KIM77683.1"/>
    <property type="molecule type" value="Genomic_DNA"/>
</dbReference>